<proteinExistence type="inferred from homology"/>
<comment type="similarity">
    <text evidence="1">Belongs to the V-ATPase G subunit family.</text>
</comment>
<dbReference type="FunFam" id="1.20.5.620:FF:000004">
    <property type="entry name" value="V-type proton ATPase subunit G"/>
    <property type="match status" value="1"/>
</dbReference>
<feature type="compositionally biased region" description="Low complexity" evidence="9">
    <location>
        <begin position="408"/>
        <end position="421"/>
    </location>
</feature>
<comment type="caution">
    <text evidence="11">The sequence shown here is derived from an EMBL/GenBank/DDBJ whole genome shotgun (WGS) entry which is preliminary data.</text>
</comment>
<evidence type="ECO:0000256" key="3">
    <source>
        <dbReference type="ARBA" id="ARBA00022781"/>
    </source>
</evidence>
<evidence type="ECO:0000256" key="7">
    <source>
        <dbReference type="ARBA" id="ARBA00082214"/>
    </source>
</evidence>
<reference evidence="11" key="1">
    <citation type="journal article" date="2020" name="bioRxiv">
        <title>Chromosome-level reference genome of the European wasp spider Argiope bruennichi: a resource for studies on range expansion and evolutionary adaptation.</title>
        <authorList>
            <person name="Sheffer M.M."/>
            <person name="Hoppe A."/>
            <person name="Krehenwinkel H."/>
            <person name="Uhl G."/>
            <person name="Kuss A.W."/>
            <person name="Jensen L."/>
            <person name="Jensen C."/>
            <person name="Gillespie R.G."/>
            <person name="Hoff K.J."/>
            <person name="Prost S."/>
        </authorList>
    </citation>
    <scope>NUCLEOTIDE SEQUENCE</scope>
</reference>
<name>A0A8T0E5V2_ARGBR</name>
<dbReference type="InterPro" id="IPR006578">
    <property type="entry name" value="MADF-dom"/>
</dbReference>
<dbReference type="GO" id="GO:0000221">
    <property type="term" value="C:vacuolar proton-transporting V-type ATPase, V1 domain"/>
    <property type="evidence" value="ECO:0007669"/>
    <property type="project" value="TreeGrafter"/>
</dbReference>
<dbReference type="GO" id="GO:0098793">
    <property type="term" value="C:presynapse"/>
    <property type="evidence" value="ECO:0007669"/>
    <property type="project" value="GOC"/>
</dbReference>
<keyword evidence="3" id="KW-0375">Hydrogen ion transport</keyword>
<evidence type="ECO:0000256" key="1">
    <source>
        <dbReference type="ARBA" id="ARBA00010066"/>
    </source>
</evidence>
<dbReference type="AlphaFoldDB" id="A0A8T0E5V2"/>
<accession>A0A8T0E5V2</accession>
<keyword evidence="12" id="KW-1185">Reference proteome</keyword>
<dbReference type="EMBL" id="JABXBU010002230">
    <property type="protein sequence ID" value="KAF8767219.1"/>
    <property type="molecule type" value="Genomic_DNA"/>
</dbReference>
<feature type="region of interest" description="Disordered" evidence="9">
    <location>
        <begin position="408"/>
        <end position="439"/>
    </location>
</feature>
<feature type="domain" description="MADF" evidence="10">
    <location>
        <begin position="106"/>
        <end position="209"/>
    </location>
</feature>
<feature type="compositionally biased region" description="Basic and acidic residues" evidence="9">
    <location>
        <begin position="453"/>
        <end position="463"/>
    </location>
</feature>
<dbReference type="PANTHER" id="PTHR12713">
    <property type="entry name" value="VACUOLAR ATP SYNTHASE SUBUNIT G"/>
    <property type="match status" value="1"/>
</dbReference>
<evidence type="ECO:0000313" key="12">
    <source>
        <dbReference type="Proteomes" id="UP000807504"/>
    </source>
</evidence>
<dbReference type="Pfam" id="PF03179">
    <property type="entry name" value="V-ATPase_G"/>
    <property type="match status" value="1"/>
</dbReference>
<dbReference type="Pfam" id="PF10545">
    <property type="entry name" value="MADF_DNA_bdg"/>
    <property type="match status" value="1"/>
</dbReference>
<dbReference type="FunFam" id="1.20.5.2950:FF:000001">
    <property type="entry name" value="V-type proton ATPase subunit G"/>
    <property type="match status" value="1"/>
</dbReference>
<organism evidence="11 12">
    <name type="scientific">Argiope bruennichi</name>
    <name type="common">Wasp spider</name>
    <name type="synonym">Aranea bruennichi</name>
    <dbReference type="NCBI Taxonomy" id="94029"/>
    <lineage>
        <taxon>Eukaryota</taxon>
        <taxon>Metazoa</taxon>
        <taxon>Ecdysozoa</taxon>
        <taxon>Arthropoda</taxon>
        <taxon>Chelicerata</taxon>
        <taxon>Arachnida</taxon>
        <taxon>Araneae</taxon>
        <taxon>Araneomorphae</taxon>
        <taxon>Entelegynae</taxon>
        <taxon>Araneoidea</taxon>
        <taxon>Araneidae</taxon>
        <taxon>Argiope</taxon>
    </lineage>
</organism>
<evidence type="ECO:0000313" key="11">
    <source>
        <dbReference type="EMBL" id="KAF8767219.1"/>
    </source>
</evidence>
<feature type="region of interest" description="Disordered" evidence="9">
    <location>
        <begin position="453"/>
        <end position="476"/>
    </location>
</feature>
<dbReference type="Gene3D" id="1.20.5.2950">
    <property type="match status" value="1"/>
</dbReference>
<keyword evidence="8" id="KW-0175">Coiled coil</keyword>
<evidence type="ECO:0000256" key="6">
    <source>
        <dbReference type="ARBA" id="ARBA00080546"/>
    </source>
</evidence>
<keyword evidence="2" id="KW-0813">Transport</keyword>
<dbReference type="GO" id="GO:0097401">
    <property type="term" value="P:synaptic vesicle lumen acidification"/>
    <property type="evidence" value="ECO:0007669"/>
    <property type="project" value="TreeGrafter"/>
</dbReference>
<evidence type="ECO:0000256" key="8">
    <source>
        <dbReference type="SAM" id="Coils"/>
    </source>
</evidence>
<dbReference type="PROSITE" id="PS51029">
    <property type="entry name" value="MADF"/>
    <property type="match status" value="1"/>
</dbReference>
<dbReference type="PANTHER" id="PTHR12713:SF11">
    <property type="entry name" value="V-TYPE PROTON ATPASE SUBUNIT G"/>
    <property type="match status" value="1"/>
</dbReference>
<dbReference type="SMART" id="SM00595">
    <property type="entry name" value="MADF"/>
    <property type="match status" value="1"/>
</dbReference>
<evidence type="ECO:0000256" key="9">
    <source>
        <dbReference type="SAM" id="MobiDB-lite"/>
    </source>
</evidence>
<sequence>MFKNDSHSIQLLLTAEKKAEEKVSQARKRKHLRLKEAKEEAQAEIEKIRQEREKDFKEYEAKHLGSKESDELKMEKETDKLLSELNKYVRLNKDLVVDRLLDLVFTFLFHIQERPVLWDKTLDIFKDKNATRNAWHEVCLEIYSDFDELEEKKRNELGKEVTKRWKHLRDAFAKAEKRANESRASGSKTTKKRKYIFSDELQFLKKLYDKTETTQSFLINDENKDETDGSCQQPFKHSQHEELITETKGKAICNTVPRKKFKKSDEVNLKALVKTEEVNLKALEKNDEVNLKALEKNDEVNLKALEKNDEVNLKALEKTAPEKLNAQMSFFHSLLSHTENFNSDEWLQFQIEVLQIISNIKNQKAAVPYYTAQSNEFQQQYQPAIYHLQPHSFSQPFQQPFTTQNALLSQSRQNRSTSTTLDSLHPHQEPSTSIPKKNKITAAEYYGRFNKYAAEENGERSSVDSDDSSSTTDINF</sequence>
<evidence type="ECO:0000256" key="2">
    <source>
        <dbReference type="ARBA" id="ARBA00022448"/>
    </source>
</evidence>
<dbReference type="Proteomes" id="UP000807504">
    <property type="component" value="Unassembled WGS sequence"/>
</dbReference>
<protein>
    <recommendedName>
        <fullName evidence="5">V-type proton ATPase subunit G</fullName>
    </recommendedName>
    <alternativeName>
        <fullName evidence="6">V-ATPase 13 kDa subunit</fullName>
    </alternativeName>
    <alternativeName>
        <fullName evidence="7">Vacuolar proton pump subunit G</fullName>
    </alternativeName>
</protein>
<dbReference type="GO" id="GO:0046961">
    <property type="term" value="F:proton-transporting ATPase activity, rotational mechanism"/>
    <property type="evidence" value="ECO:0007669"/>
    <property type="project" value="InterPro"/>
</dbReference>
<feature type="coiled-coil region" evidence="8">
    <location>
        <begin position="9"/>
        <end position="58"/>
    </location>
</feature>
<reference evidence="11" key="2">
    <citation type="submission" date="2020-06" db="EMBL/GenBank/DDBJ databases">
        <authorList>
            <person name="Sheffer M."/>
        </authorList>
    </citation>
    <scope>NUCLEOTIDE SEQUENCE</scope>
</reference>
<dbReference type="NCBIfam" id="TIGR01147">
    <property type="entry name" value="V_ATP_synt_G"/>
    <property type="match status" value="1"/>
</dbReference>
<evidence type="ECO:0000256" key="4">
    <source>
        <dbReference type="ARBA" id="ARBA00023065"/>
    </source>
</evidence>
<keyword evidence="4" id="KW-0406">Ion transport</keyword>
<gene>
    <name evidence="11" type="ORF">HNY73_020205</name>
</gene>
<dbReference type="InterPro" id="IPR005124">
    <property type="entry name" value="V-ATPase_G"/>
</dbReference>
<evidence type="ECO:0000259" key="10">
    <source>
        <dbReference type="PROSITE" id="PS51029"/>
    </source>
</evidence>
<evidence type="ECO:0000256" key="5">
    <source>
        <dbReference type="ARBA" id="ARBA00071125"/>
    </source>
</evidence>
<dbReference type="GO" id="GO:0016887">
    <property type="term" value="F:ATP hydrolysis activity"/>
    <property type="evidence" value="ECO:0007669"/>
    <property type="project" value="TreeGrafter"/>
</dbReference>